<dbReference type="InterPro" id="IPR036866">
    <property type="entry name" value="RibonucZ/Hydroxyglut_hydro"/>
</dbReference>
<evidence type="ECO:0000256" key="1">
    <source>
        <dbReference type="SAM" id="Phobius"/>
    </source>
</evidence>
<dbReference type="GO" id="GO:0070290">
    <property type="term" value="F:N-acylphosphatidylethanolamine-specific phospholipase D activity"/>
    <property type="evidence" value="ECO:0007669"/>
    <property type="project" value="UniProtKB-EC"/>
</dbReference>
<evidence type="ECO:0000259" key="2">
    <source>
        <dbReference type="Pfam" id="PF12706"/>
    </source>
</evidence>
<dbReference type="Gene3D" id="3.60.15.10">
    <property type="entry name" value="Ribonuclease Z/Hydroxyacylglutathione hydrolase-like"/>
    <property type="match status" value="1"/>
</dbReference>
<feature type="domain" description="Metallo-beta-lactamase" evidence="2">
    <location>
        <begin position="176"/>
        <end position="365"/>
    </location>
</feature>
<dbReference type="SUPFAM" id="SSF56281">
    <property type="entry name" value="Metallo-hydrolase/oxidoreductase"/>
    <property type="match status" value="1"/>
</dbReference>
<dbReference type="PANTHER" id="PTHR15032">
    <property type="entry name" value="N-ACYL-PHOSPHATIDYLETHANOLAMINE-HYDROLYZING PHOSPHOLIPASE D"/>
    <property type="match status" value="1"/>
</dbReference>
<reference evidence="3" key="1">
    <citation type="submission" date="2023-03" db="EMBL/GenBank/DDBJ databases">
        <title>Mating type loci evolution in Malassezia.</title>
        <authorList>
            <person name="Coelho M.A."/>
        </authorList>
    </citation>
    <scope>NUCLEOTIDE SEQUENCE</scope>
    <source>
        <strain evidence="3">CBS 9557</strain>
    </source>
</reference>
<feature type="transmembrane region" description="Helical" evidence="1">
    <location>
        <begin position="20"/>
        <end position="37"/>
    </location>
</feature>
<gene>
    <name evidence="3" type="ORF">MNAN1_002573</name>
</gene>
<keyword evidence="4" id="KW-1185">Reference proteome</keyword>
<keyword evidence="1" id="KW-0472">Membrane</keyword>
<sequence length="397" mass="44401">MSVKEALACIVSRFSEWKKPVYVLGAFIGMYTGWWCLQELRRTWALALRRRRHPLGTRCEAERQGLSWLGYADEQERYHIVARFRPLTFCGRYLDVAPPASRPRWWAGLGSLRCPMTLRRASVPRENVQPLSMEQLWGTTSEDASAKTVAAAPSAGLSYTWLANSTCLLQMHGLTLLTDPMFRPASPFPLSEIVAHGRVDAILLTDVAHLDLSLVRQVPRTTHWIVPRGVRAYLTRRGVDMAQVTELTWWDETTVSFTVPVRDATSVRDAVRRLDVAAVPTSGMSGRTLRSSYVVRCAARGQRTLSFFFCGDSGYHGALWEAIGHMYGPFDAASFPIQSEARGWRRRPMHAREAAQAAHEVGARQSWGRVTATRPAEAARSELPIVPHGETQVVATA</sequence>
<keyword evidence="1" id="KW-1133">Transmembrane helix</keyword>
<keyword evidence="1" id="KW-0812">Transmembrane</keyword>
<name>A0AAF0EN96_9BASI</name>
<accession>A0AAF0EN96</accession>
<protein>
    <submittedName>
        <fullName evidence="3">N-acetylphosphatidylethanolamine-hydrolyzing phospholipase D</fullName>
        <ecNumber evidence="3">3.1.4.54</ecNumber>
    </submittedName>
</protein>
<dbReference type="InterPro" id="IPR001279">
    <property type="entry name" value="Metallo-B-lactamas"/>
</dbReference>
<evidence type="ECO:0000313" key="3">
    <source>
        <dbReference type="EMBL" id="WFD27573.1"/>
    </source>
</evidence>
<keyword evidence="3" id="KW-0378">Hydrolase</keyword>
<dbReference type="GO" id="GO:0070292">
    <property type="term" value="P:N-acylphosphatidylethanolamine metabolic process"/>
    <property type="evidence" value="ECO:0007669"/>
    <property type="project" value="TreeGrafter"/>
</dbReference>
<evidence type="ECO:0000313" key="4">
    <source>
        <dbReference type="Proteomes" id="UP001213623"/>
    </source>
</evidence>
<dbReference type="Proteomes" id="UP001213623">
    <property type="component" value="Chromosome 4"/>
</dbReference>
<dbReference type="PANTHER" id="PTHR15032:SF35">
    <property type="entry name" value="METALLO-BETA-LACTAMASE DOMAIN-CONTAINING PROTEIN"/>
    <property type="match status" value="1"/>
</dbReference>
<dbReference type="EMBL" id="CP119895">
    <property type="protein sequence ID" value="WFD27573.1"/>
    <property type="molecule type" value="Genomic_DNA"/>
</dbReference>
<organism evidence="3 4">
    <name type="scientific">Malassezia nana</name>
    <dbReference type="NCBI Taxonomy" id="180528"/>
    <lineage>
        <taxon>Eukaryota</taxon>
        <taxon>Fungi</taxon>
        <taxon>Dikarya</taxon>
        <taxon>Basidiomycota</taxon>
        <taxon>Ustilaginomycotina</taxon>
        <taxon>Malasseziomycetes</taxon>
        <taxon>Malasseziales</taxon>
        <taxon>Malasseziaceae</taxon>
        <taxon>Malassezia</taxon>
    </lineage>
</organism>
<dbReference type="EC" id="3.1.4.54" evidence="3"/>
<dbReference type="GO" id="GO:0005737">
    <property type="term" value="C:cytoplasm"/>
    <property type="evidence" value="ECO:0007669"/>
    <property type="project" value="TreeGrafter"/>
</dbReference>
<dbReference type="Pfam" id="PF12706">
    <property type="entry name" value="Lactamase_B_2"/>
    <property type="match status" value="1"/>
</dbReference>
<dbReference type="GO" id="GO:0070291">
    <property type="term" value="P:N-acylethanolamine metabolic process"/>
    <property type="evidence" value="ECO:0007669"/>
    <property type="project" value="TreeGrafter"/>
</dbReference>
<proteinExistence type="predicted"/>
<dbReference type="AlphaFoldDB" id="A0AAF0EN96"/>